<dbReference type="SUPFAM" id="SSF88697">
    <property type="entry name" value="PUA domain-like"/>
    <property type="match status" value="1"/>
</dbReference>
<evidence type="ECO:0008006" key="4">
    <source>
        <dbReference type="Google" id="ProtNLM"/>
    </source>
</evidence>
<sequence>MKFESKALATLMAFVSLTGSLAFVNQPRSNVVSSIRKNTIPTAFGLETSDDSLNLQYKTNTWKKSTSTSLQMAEDDEDDDDDSEDDVDDEYDPLKDGVASVSWLPSLSEQVASAKGGIPAEIRNGAEILPLFPLGGMVYTPNSEHVLNIFEPRYRQMYTDILMNGSKRFIVSMSHPEKEGTFATTGVIFYLNDLKEVSEETGDAIKYICNHRVTKRVQLHTVLNPEAWTARDTYLKVEATILDEGDDEEISGDEDLKDNDIYKSLVGAISDSRPKTKEEKELSKTFSNLVEKQHELEEDVRFTRASVETLAVAPGNGGDGLWATIRLWQSFIEQRLVSRQNEMQMEFQEKLLAYLKKEKGISDKELPSAIGFDDLSPALQKEVQDLQKRMSVELQPMVLESTLAIQKILEAEDHTARCELLKHFVESEKKRLETKGLLKGMFAPGGGSGLTVEDDEIKDAKEEKDKMVADIKASLEEAKKDDKGGDNVGGSGSLIMDDEDAFQ</sequence>
<name>A0A7S3Q0S0_9STRA</name>
<accession>A0A7S3Q0S0</accession>
<feature type="compositionally biased region" description="Basic and acidic residues" evidence="1">
    <location>
        <begin position="468"/>
        <end position="485"/>
    </location>
</feature>
<proteinExistence type="predicted"/>
<feature type="compositionally biased region" description="Acidic residues" evidence="1">
    <location>
        <begin position="73"/>
        <end position="91"/>
    </location>
</feature>
<dbReference type="PANTHER" id="PTHR46732:SF8">
    <property type="entry name" value="ATP-DEPENDENT PROTEASE LA (LON) DOMAIN PROTEIN"/>
    <property type="match status" value="1"/>
</dbReference>
<dbReference type="EMBL" id="HBIO01008835">
    <property type="protein sequence ID" value="CAE0461923.1"/>
    <property type="molecule type" value="Transcribed_RNA"/>
</dbReference>
<dbReference type="InterPro" id="IPR015947">
    <property type="entry name" value="PUA-like_sf"/>
</dbReference>
<keyword evidence="2" id="KW-0732">Signal</keyword>
<evidence type="ECO:0000313" key="3">
    <source>
        <dbReference type="EMBL" id="CAE0461923.1"/>
    </source>
</evidence>
<dbReference type="InterPro" id="IPR046336">
    <property type="entry name" value="Lon_prtase_N_sf"/>
</dbReference>
<dbReference type="Gene3D" id="2.30.130.40">
    <property type="entry name" value="LON domain-like"/>
    <property type="match status" value="1"/>
</dbReference>
<evidence type="ECO:0000256" key="1">
    <source>
        <dbReference type="SAM" id="MobiDB-lite"/>
    </source>
</evidence>
<gene>
    <name evidence="3" type="ORF">CDEB00056_LOCUS6764</name>
</gene>
<evidence type="ECO:0000256" key="2">
    <source>
        <dbReference type="SAM" id="SignalP"/>
    </source>
</evidence>
<dbReference type="PANTHER" id="PTHR46732">
    <property type="entry name" value="ATP-DEPENDENT PROTEASE LA (LON) DOMAIN PROTEIN"/>
    <property type="match status" value="1"/>
</dbReference>
<feature type="signal peptide" evidence="2">
    <location>
        <begin position="1"/>
        <end position="22"/>
    </location>
</feature>
<organism evidence="3">
    <name type="scientific">Chaetoceros debilis</name>
    <dbReference type="NCBI Taxonomy" id="122233"/>
    <lineage>
        <taxon>Eukaryota</taxon>
        <taxon>Sar</taxon>
        <taxon>Stramenopiles</taxon>
        <taxon>Ochrophyta</taxon>
        <taxon>Bacillariophyta</taxon>
        <taxon>Coscinodiscophyceae</taxon>
        <taxon>Chaetocerotophycidae</taxon>
        <taxon>Chaetocerotales</taxon>
        <taxon>Chaetocerotaceae</taxon>
        <taxon>Chaetoceros</taxon>
    </lineage>
</organism>
<reference evidence="3" key="1">
    <citation type="submission" date="2021-01" db="EMBL/GenBank/DDBJ databases">
        <authorList>
            <person name="Corre E."/>
            <person name="Pelletier E."/>
            <person name="Niang G."/>
            <person name="Scheremetjew M."/>
            <person name="Finn R."/>
            <person name="Kale V."/>
            <person name="Holt S."/>
            <person name="Cochrane G."/>
            <person name="Meng A."/>
            <person name="Brown T."/>
            <person name="Cohen L."/>
        </authorList>
    </citation>
    <scope>NUCLEOTIDE SEQUENCE</scope>
    <source>
        <strain evidence="3">MM31A-1</strain>
    </source>
</reference>
<feature type="chain" id="PRO_5030996058" description="Lon N-terminal domain-containing protein" evidence="2">
    <location>
        <begin position="23"/>
        <end position="503"/>
    </location>
</feature>
<dbReference type="AlphaFoldDB" id="A0A7S3Q0S0"/>
<protein>
    <recommendedName>
        <fullName evidence="4">Lon N-terminal domain-containing protein</fullName>
    </recommendedName>
</protein>
<feature type="region of interest" description="Disordered" evidence="1">
    <location>
        <begin position="468"/>
        <end position="503"/>
    </location>
</feature>
<feature type="region of interest" description="Disordered" evidence="1">
    <location>
        <begin position="66"/>
        <end position="91"/>
    </location>
</feature>